<name>A0A9X2TNU2_9BACT</name>
<comment type="caution">
    <text evidence="2">The sequence shown here is derived from an EMBL/GenBank/DDBJ whole genome shotgun (WGS) entry which is preliminary data.</text>
</comment>
<proteinExistence type="predicted"/>
<sequence>MNTDSNVVIFATRSCQHSPVLEKYLKQLGIEYTVSYFEDNPDKFEQLGLRHSPNLIVDGEVVFEDMPSLQELRRSVGESAAES</sequence>
<feature type="domain" description="Thioredoxin-like fold" evidence="1">
    <location>
        <begin position="12"/>
        <end position="74"/>
    </location>
</feature>
<dbReference type="InterPro" id="IPR036249">
    <property type="entry name" value="Thioredoxin-like_sf"/>
</dbReference>
<gene>
    <name evidence="2" type="ORF">GGP61_001281</name>
</gene>
<evidence type="ECO:0000259" key="1">
    <source>
        <dbReference type="Pfam" id="PF13192"/>
    </source>
</evidence>
<dbReference type="SUPFAM" id="SSF52833">
    <property type="entry name" value="Thioredoxin-like"/>
    <property type="match status" value="1"/>
</dbReference>
<reference evidence="2" key="1">
    <citation type="submission" date="2022-08" db="EMBL/GenBank/DDBJ databases">
        <title>Genomic Encyclopedia of Type Strains, Phase V (KMG-V): Genome sequencing to study the core and pangenomes of soil and plant-associated prokaryotes.</title>
        <authorList>
            <person name="Whitman W."/>
        </authorList>
    </citation>
    <scope>NUCLEOTIDE SEQUENCE</scope>
    <source>
        <strain evidence="2">SP3049</strain>
    </source>
</reference>
<dbReference type="AlphaFoldDB" id="A0A9X2TNU2"/>
<dbReference type="EMBL" id="JANUAE010000004">
    <property type="protein sequence ID" value="MCS3709677.1"/>
    <property type="molecule type" value="Genomic_DNA"/>
</dbReference>
<accession>A0A9X2TNU2</accession>
<protein>
    <submittedName>
        <fullName evidence="2">Glutaredoxin</fullName>
    </submittedName>
</protein>
<dbReference type="RefSeq" id="WP_259123505.1">
    <property type="nucleotide sequence ID" value="NZ_JANTZO010000005.1"/>
</dbReference>
<evidence type="ECO:0000313" key="2">
    <source>
        <dbReference type="EMBL" id="MCS3709677.1"/>
    </source>
</evidence>
<dbReference type="Gene3D" id="3.40.30.10">
    <property type="entry name" value="Glutaredoxin"/>
    <property type="match status" value="1"/>
</dbReference>
<evidence type="ECO:0000313" key="3">
    <source>
        <dbReference type="Proteomes" id="UP001155057"/>
    </source>
</evidence>
<organism evidence="2 3">
    <name type="scientific">Salinibacter ruber</name>
    <dbReference type="NCBI Taxonomy" id="146919"/>
    <lineage>
        <taxon>Bacteria</taxon>
        <taxon>Pseudomonadati</taxon>
        <taxon>Rhodothermota</taxon>
        <taxon>Rhodothermia</taxon>
        <taxon>Rhodothermales</taxon>
        <taxon>Salinibacteraceae</taxon>
        <taxon>Salinibacter</taxon>
    </lineage>
</organism>
<dbReference type="Pfam" id="PF13192">
    <property type="entry name" value="Thioredoxin_3"/>
    <property type="match status" value="1"/>
</dbReference>
<dbReference type="InterPro" id="IPR012336">
    <property type="entry name" value="Thioredoxin-like_fold"/>
</dbReference>
<dbReference type="Proteomes" id="UP001155057">
    <property type="component" value="Unassembled WGS sequence"/>
</dbReference>